<dbReference type="InterPro" id="IPR035451">
    <property type="entry name" value="Ada-like_dom_sf"/>
</dbReference>
<keyword evidence="1" id="KW-0010">Activator</keyword>
<gene>
    <name evidence="3" type="ORF">SBA_ch1_15860</name>
</gene>
<organism evidence="3 4">
    <name type="scientific">Sphingomonas bisphenolicum</name>
    <dbReference type="NCBI Taxonomy" id="296544"/>
    <lineage>
        <taxon>Bacteria</taxon>
        <taxon>Pseudomonadati</taxon>
        <taxon>Pseudomonadota</taxon>
        <taxon>Alphaproteobacteria</taxon>
        <taxon>Sphingomonadales</taxon>
        <taxon>Sphingomonadaceae</taxon>
        <taxon>Sphingomonas</taxon>
    </lineage>
</organism>
<name>A0ABN5WAR5_9SPHN</name>
<evidence type="ECO:0000256" key="1">
    <source>
        <dbReference type="ARBA" id="ARBA00023159"/>
    </source>
</evidence>
<dbReference type="InterPro" id="IPR004026">
    <property type="entry name" value="Ada_DNA_repair_Zn-bd"/>
</dbReference>
<dbReference type="Proteomes" id="UP001059971">
    <property type="component" value="Chromosome 1"/>
</dbReference>
<reference evidence="3" key="1">
    <citation type="submission" date="2018-07" db="EMBL/GenBank/DDBJ databases">
        <title>Complete genome sequence of Sphingomonas bisphenolicum strain AO1, a bisphenol A degradative bacterium isolated from Japanese farm field.</title>
        <authorList>
            <person name="Murakami M."/>
            <person name="Koh M."/>
            <person name="Koba S."/>
            <person name="Matsumura Y."/>
        </authorList>
    </citation>
    <scope>NUCLEOTIDE SEQUENCE</scope>
    <source>
        <strain evidence="3">AO1</strain>
    </source>
</reference>
<evidence type="ECO:0000313" key="3">
    <source>
        <dbReference type="EMBL" id="BBF69386.1"/>
    </source>
</evidence>
<proteinExistence type="predicted"/>
<dbReference type="Gene3D" id="3.40.10.10">
    <property type="entry name" value="DNA Methylphosphotriester Repair Domain"/>
    <property type="match status" value="1"/>
</dbReference>
<evidence type="ECO:0000259" key="2">
    <source>
        <dbReference type="Pfam" id="PF02805"/>
    </source>
</evidence>
<accession>A0ABN5WAR5</accession>
<keyword evidence="4" id="KW-1185">Reference proteome</keyword>
<feature type="domain" description="Ada DNA repair metal-binding" evidence="2">
    <location>
        <begin position="23"/>
        <end position="87"/>
    </location>
</feature>
<protein>
    <recommendedName>
        <fullName evidence="2">Ada DNA repair metal-binding domain-containing protein</fullName>
    </recommendedName>
</protein>
<evidence type="ECO:0000313" key="4">
    <source>
        <dbReference type="Proteomes" id="UP001059971"/>
    </source>
</evidence>
<dbReference type="SUPFAM" id="SSF57884">
    <property type="entry name" value="Ada DNA repair protein, N-terminal domain (N-Ada 10)"/>
    <property type="match status" value="1"/>
</dbReference>
<dbReference type="EMBL" id="AP018817">
    <property type="protein sequence ID" value="BBF69386.1"/>
    <property type="molecule type" value="Genomic_DNA"/>
</dbReference>
<sequence>MNQMTRFKPAPNRVDAAMPDDDACWDAFLARDRAMDGRFVGCVATTGIYCKPSCAARHPKRENMAFLPDPAAARAAGYRACLRCHPDAVGRDRLAVAAAIAFIEAAEEAPGWTRSPLMPAMRRIISTACSSARRG</sequence>
<dbReference type="Pfam" id="PF02805">
    <property type="entry name" value="Ada_Zn_binding"/>
    <property type="match status" value="1"/>
</dbReference>